<evidence type="ECO:0000256" key="15">
    <source>
        <dbReference type="PIRSR" id="PIRSR601548-11"/>
    </source>
</evidence>
<comment type="cofactor">
    <cofactor evidence="21">
        <name>Zn(2+)</name>
        <dbReference type="ChEBI" id="CHEBI:29105"/>
    </cofactor>
    <text evidence="21">Binds 1 zinc ion per subunit.</text>
</comment>
<feature type="glycosylation site" description="N-linked (GlcNAc...) asparagine; partial" evidence="14">
    <location>
        <position position="339"/>
    </location>
</feature>
<feature type="binding site" evidence="17">
    <location>
        <position position="412"/>
    </location>
    <ligand>
        <name>Zn(2+)</name>
        <dbReference type="ChEBI" id="CHEBI:29105"/>
        <label>1</label>
        <note>catalytic</note>
    </ligand>
</feature>
<evidence type="ECO:0000256" key="19">
    <source>
        <dbReference type="PIRSR" id="PIRSR601548-8"/>
    </source>
</evidence>
<evidence type="ECO:0000256" key="2">
    <source>
        <dbReference type="ARBA" id="ARBA00022645"/>
    </source>
</evidence>
<organism evidence="23">
    <name type="scientific">Cupiennius salei</name>
    <name type="common">American wandering spider</name>
    <dbReference type="NCBI Taxonomy" id="6928"/>
    <lineage>
        <taxon>Eukaryota</taxon>
        <taxon>Metazoa</taxon>
        <taxon>Ecdysozoa</taxon>
        <taxon>Arthropoda</taxon>
        <taxon>Chelicerata</taxon>
        <taxon>Arachnida</taxon>
        <taxon>Araneae</taxon>
        <taxon>Araneomorphae</taxon>
        <taxon>Entelegynae</taxon>
        <taxon>Lycosoidea</taxon>
        <taxon>Ctenidae</taxon>
        <taxon>Cupiennius</taxon>
    </lineage>
</organism>
<dbReference type="PANTHER" id="PTHR10514">
    <property type="entry name" value="ANGIOTENSIN-CONVERTING ENZYME"/>
    <property type="match status" value="1"/>
</dbReference>
<evidence type="ECO:0000256" key="18">
    <source>
        <dbReference type="PIRSR" id="PIRSR601548-4"/>
    </source>
</evidence>
<dbReference type="EC" id="3.4.-.-" evidence="21"/>
<feature type="binding site" evidence="19">
    <location>
        <position position="384"/>
    </location>
    <ligand>
        <name>Zn(2+)</name>
        <dbReference type="ChEBI" id="CHEBI:29105"/>
        <label>2</label>
        <note>catalytic</note>
    </ligand>
</feature>
<evidence type="ECO:0000256" key="14">
    <source>
        <dbReference type="PIRSR" id="PIRSR601548-10"/>
    </source>
</evidence>
<evidence type="ECO:0000256" key="6">
    <source>
        <dbReference type="ARBA" id="ARBA00022801"/>
    </source>
</evidence>
<protein>
    <recommendedName>
        <fullName evidence="12 21">Angiotensin-converting enzyme</fullName>
        <ecNumber evidence="21">3.4.-.-</ecNumber>
    </recommendedName>
</protein>
<accession>A0A4Y5UGF3</accession>
<evidence type="ECO:0000256" key="22">
    <source>
        <dbReference type="SAM" id="SignalP"/>
    </source>
</evidence>
<name>A0A4Y5UGF3_CUPSA</name>
<evidence type="ECO:0000256" key="9">
    <source>
        <dbReference type="ARBA" id="ARBA00023157"/>
    </source>
</evidence>
<dbReference type="EMBL" id="MH766632">
    <property type="protein sequence ID" value="QDC23064.1"/>
    <property type="molecule type" value="mRNA"/>
</dbReference>
<sequence length="634" mass="72998" precursor="true">MLGWAILHLASVLFASTVDSKGTAVLRYASGTNDDYDAALEFLQENDALTGTIANKGAIAAWNYASNLTEENKKEMLKSQAEEAKFVKETWKNATSFAWKDFKERNETIYRWFKKLAKLGISALPEDQLDSFNSLVADMQDIYSKAKVCAKDSPADKPCELSLEPELSEIFKKSRDYNELKHVWTDWRKITGRKMKSEFLKYVRLSNEAALLNGFKDAGEMWREGYESETFADDVEALWKEIEPFYKQLHAFVRKRLIERYPDCGIKPDGPIPAHLLGNMWAQSWGNIFDIVKPIKEKQFLDVSDRMRERKMTALDMFKMSEEFFTSLGLKPMTQEFWNRSIIEKPKDREIVCHASAWDFSDGKDFRIKMCTRINMEDLITVHHEMGHIQYDQQYAHQPAVFRGGANPGFHEAVGDVLALSVASSTHLKKIGLLDDIHEDEGMEINGLMKTALGKVAFLPFGYLIDSWRWKVFSGEFSDDQLNSKWWEQRLKYQGLCPPVRRTDEDLDAAAKYHVIADVPYIRYFVSHIIQFQFHKALCEAAGHSGPLHQCDIYQNKEAGKLLSDTLSLGSSVHWSEAMKVITRGKTDKMDAQPMIEYFEPLMKWLKEENEGETLGWKSIDPMMCPENHNIKHF</sequence>
<keyword evidence="9 18" id="KW-1015">Disulfide bond</keyword>
<feature type="glycosylation site" description="N-linked (GlcNAc...) (complex) asparagine" evidence="14">
    <location>
        <position position="106"/>
    </location>
</feature>
<evidence type="ECO:0000256" key="13">
    <source>
        <dbReference type="PIRSR" id="PIRSR601548-1"/>
    </source>
</evidence>
<feature type="active site" description="Proton donor 1" evidence="13">
    <location>
        <position position="514"/>
    </location>
</feature>
<feature type="binding site" evidence="19">
    <location>
        <position position="412"/>
    </location>
    <ligand>
        <name>Zn(2+)</name>
        <dbReference type="ChEBI" id="CHEBI:29105"/>
        <label>2</label>
        <note>catalytic</note>
    </ligand>
</feature>
<dbReference type="PRINTS" id="PR00791">
    <property type="entry name" value="PEPDIPTASEA"/>
</dbReference>
<dbReference type="SUPFAM" id="SSF55486">
    <property type="entry name" value="Metalloproteases ('zincins'), catalytic domain"/>
    <property type="match status" value="1"/>
</dbReference>
<keyword evidence="2 21" id="KW-0121">Carboxypeptidase</keyword>
<evidence type="ECO:0000256" key="7">
    <source>
        <dbReference type="ARBA" id="ARBA00022833"/>
    </source>
</evidence>
<keyword evidence="7 17" id="KW-0862">Zinc</keyword>
<dbReference type="CDD" id="cd06461">
    <property type="entry name" value="M2_ACE"/>
    <property type="match status" value="1"/>
</dbReference>
<dbReference type="InterPro" id="IPR001548">
    <property type="entry name" value="Peptidase_M2"/>
</dbReference>
<keyword evidence="6 21" id="KW-0378">Hydrolase</keyword>
<dbReference type="GO" id="GO:0006508">
    <property type="term" value="P:proteolysis"/>
    <property type="evidence" value="ECO:0007669"/>
    <property type="project" value="UniProtKB-KW"/>
</dbReference>
<comment type="catalytic activity">
    <reaction evidence="11">
        <text>Release of a C-terminal dipeptide, oligopeptide-|-Xaa-Yaa, when Xaa is not Pro, and Yaa is neither Asp nor Glu. Thus, conversion of angiotensin I to angiotensin II, with increase in vasoconstrictor activity, but no action on angiotensin II.</text>
        <dbReference type="EC" id="3.4.15.1"/>
    </reaction>
</comment>
<evidence type="ECO:0000256" key="11">
    <source>
        <dbReference type="ARBA" id="ARBA00036868"/>
    </source>
</evidence>
<feature type="chain" id="PRO_5021280531" description="Angiotensin-converting enzyme" evidence="22">
    <location>
        <begin position="21"/>
        <end position="634"/>
    </location>
</feature>
<feature type="binding site" evidence="16">
    <location>
        <position position="226"/>
    </location>
    <ligand>
        <name>chloride</name>
        <dbReference type="ChEBI" id="CHEBI:17996"/>
        <label>1</label>
    </ligand>
</feature>
<feature type="active site" description="Proton acceptor 2" evidence="15">
    <location>
        <position position="385"/>
    </location>
</feature>
<feature type="active site" description="Proton donor 2" evidence="15">
    <location>
        <position position="514"/>
    </location>
</feature>
<keyword evidence="4 17" id="KW-0479">Metal-binding</keyword>
<keyword evidence="8 21" id="KW-0482">Metalloprotease</keyword>
<dbReference type="GO" id="GO:0046872">
    <property type="term" value="F:metal ion binding"/>
    <property type="evidence" value="ECO:0007669"/>
    <property type="project" value="UniProtKB-KW"/>
</dbReference>
<reference evidence="23" key="1">
    <citation type="journal article" date="2019" name="Toxins">
        <title>The dual prey-inactivation strategy of spiders-in-depth venomic analysis of Cupiennius salei.</title>
        <authorList>
            <person name="Kuhn-Nentwig L."/>
            <person name="Langenegger N."/>
            <person name="Heller M."/>
            <person name="Koua D."/>
            <person name="Nentwig W."/>
        </authorList>
    </citation>
    <scope>NUCLEOTIDE SEQUENCE</scope>
    <source>
        <tissue evidence="23">Venom gland</tissue>
    </source>
</reference>
<keyword evidence="10 14" id="KW-0325">Glycoprotein</keyword>
<evidence type="ECO:0000256" key="16">
    <source>
        <dbReference type="PIRSR" id="PIRSR601548-2"/>
    </source>
</evidence>
<evidence type="ECO:0000256" key="17">
    <source>
        <dbReference type="PIRSR" id="PIRSR601548-3"/>
    </source>
</evidence>
<feature type="binding site" evidence="19">
    <location>
        <position position="388"/>
    </location>
    <ligand>
        <name>Zn(2+)</name>
        <dbReference type="ChEBI" id="CHEBI:29105"/>
        <label>2</label>
        <note>catalytic</note>
    </ligand>
</feature>
<evidence type="ECO:0000256" key="1">
    <source>
        <dbReference type="ARBA" id="ARBA00008139"/>
    </source>
</evidence>
<dbReference type="FunFam" id="1.10.1370.30:FF:000004">
    <property type="entry name" value="Angiotensin-converting enzyme"/>
    <property type="match status" value="1"/>
</dbReference>
<feature type="disulfide bond" evidence="18">
    <location>
        <begin position="539"/>
        <end position="551"/>
    </location>
</feature>
<dbReference type="Pfam" id="PF01401">
    <property type="entry name" value="Peptidase_M2"/>
    <property type="match status" value="1"/>
</dbReference>
<feature type="signal peptide" evidence="22">
    <location>
        <begin position="1"/>
        <end position="20"/>
    </location>
</feature>
<comment type="caution">
    <text evidence="20">Lacks conserved residue(s) required for the propagation of feature annotation.</text>
</comment>
<dbReference type="GO" id="GO:0008237">
    <property type="term" value="F:metallopeptidase activity"/>
    <property type="evidence" value="ECO:0007669"/>
    <property type="project" value="UniProtKB-KW"/>
</dbReference>
<evidence type="ECO:0000313" key="23">
    <source>
        <dbReference type="EMBL" id="QDC23064.1"/>
    </source>
</evidence>
<feature type="disulfide bond" evidence="18 20">
    <location>
        <begin position="353"/>
        <end position="371"/>
    </location>
</feature>
<evidence type="ECO:0000256" key="21">
    <source>
        <dbReference type="RuleBase" id="RU361144"/>
    </source>
</evidence>
<comment type="similarity">
    <text evidence="1 20 21">Belongs to the peptidase M2 family.</text>
</comment>
<dbReference type="PANTHER" id="PTHR10514:SF27">
    <property type="entry name" value="ANGIOTENSIN-CONVERTING ENZYME"/>
    <property type="match status" value="1"/>
</dbReference>
<dbReference type="GO" id="GO:0004180">
    <property type="term" value="F:carboxypeptidase activity"/>
    <property type="evidence" value="ECO:0007669"/>
    <property type="project" value="UniProtKB-KW"/>
</dbReference>
<evidence type="ECO:0000256" key="20">
    <source>
        <dbReference type="PROSITE-ProRule" id="PRU01355"/>
    </source>
</evidence>
<feature type="glycosylation site" description="N-linked (GlcNAc...) asparagine" evidence="14">
    <location>
        <position position="67"/>
    </location>
</feature>
<dbReference type="PROSITE" id="PS52011">
    <property type="entry name" value="PEPTIDASE_M2"/>
    <property type="match status" value="1"/>
</dbReference>
<dbReference type="AlphaFoldDB" id="A0A4Y5UGF3"/>
<dbReference type="GO" id="GO:0008241">
    <property type="term" value="F:peptidyl-dipeptidase activity"/>
    <property type="evidence" value="ECO:0007669"/>
    <property type="project" value="UniProtKB-EC"/>
</dbReference>
<evidence type="ECO:0000256" key="3">
    <source>
        <dbReference type="ARBA" id="ARBA00022670"/>
    </source>
</evidence>
<evidence type="ECO:0000256" key="12">
    <source>
        <dbReference type="ARBA" id="ARBA00039858"/>
    </source>
</evidence>
<evidence type="ECO:0000256" key="8">
    <source>
        <dbReference type="ARBA" id="ARBA00023049"/>
    </source>
</evidence>
<evidence type="ECO:0000256" key="10">
    <source>
        <dbReference type="ARBA" id="ARBA00023180"/>
    </source>
</evidence>
<feature type="binding site" evidence="17">
    <location>
        <position position="384"/>
    </location>
    <ligand>
        <name>Zn(2+)</name>
        <dbReference type="ChEBI" id="CHEBI:29105"/>
        <label>1</label>
        <note>catalytic</note>
    </ligand>
</feature>
<keyword evidence="5 22" id="KW-0732">Signal</keyword>
<dbReference type="Gene3D" id="1.10.1370.30">
    <property type="match status" value="2"/>
</dbReference>
<feature type="binding site" evidence="16">
    <location>
        <position position="523"/>
    </location>
    <ligand>
        <name>chloride</name>
        <dbReference type="ChEBI" id="CHEBI:17996"/>
        <label>1</label>
    </ligand>
</feature>
<evidence type="ECO:0000256" key="4">
    <source>
        <dbReference type="ARBA" id="ARBA00022723"/>
    </source>
</evidence>
<dbReference type="GO" id="GO:0005886">
    <property type="term" value="C:plasma membrane"/>
    <property type="evidence" value="ECO:0007669"/>
    <property type="project" value="TreeGrafter"/>
</dbReference>
<feature type="active site" description="Proton acceptor 1" evidence="13">
    <location>
        <position position="385"/>
    </location>
</feature>
<feature type="disulfide bond" evidence="18">
    <location>
        <begin position="149"/>
        <end position="159"/>
    </location>
</feature>
<feature type="binding site" evidence="17">
    <location>
        <position position="388"/>
    </location>
    <ligand>
        <name>Zn(2+)</name>
        <dbReference type="ChEBI" id="CHEBI:29105"/>
        <label>1</label>
        <note>catalytic</note>
    </ligand>
</feature>
<proteinExistence type="evidence at transcript level"/>
<evidence type="ECO:0000256" key="5">
    <source>
        <dbReference type="ARBA" id="ARBA00022729"/>
    </source>
</evidence>
<keyword evidence="3 21" id="KW-0645">Protease</keyword>